<dbReference type="OrthoDB" id="9801870at2"/>
<gene>
    <name evidence="1" type="ORF">CLV94_2178</name>
</gene>
<dbReference type="PIRSF" id="PIRSF008546">
    <property type="entry name" value="UCP008546"/>
    <property type="match status" value="1"/>
</dbReference>
<evidence type="ECO:0000313" key="2">
    <source>
        <dbReference type="Proteomes" id="UP000277579"/>
    </source>
</evidence>
<comment type="caution">
    <text evidence="1">The sequence shown here is derived from an EMBL/GenBank/DDBJ whole genome shotgun (WGS) entry which is preliminary data.</text>
</comment>
<evidence type="ECO:0000313" key="1">
    <source>
        <dbReference type="EMBL" id="RKS23271.1"/>
    </source>
</evidence>
<dbReference type="InterPro" id="IPR014937">
    <property type="entry name" value="DUF1810"/>
</dbReference>
<dbReference type="Proteomes" id="UP000277579">
    <property type="component" value="Unassembled WGS sequence"/>
</dbReference>
<dbReference type="SUPFAM" id="SSF140736">
    <property type="entry name" value="Rv1873-like"/>
    <property type="match status" value="1"/>
</dbReference>
<dbReference type="AlphaFoldDB" id="A0A495MB10"/>
<dbReference type="Pfam" id="PF08837">
    <property type="entry name" value="DUF1810"/>
    <property type="match status" value="1"/>
</dbReference>
<accession>A0A495MB10</accession>
<organism evidence="1 2">
    <name type="scientific">Flavobacterium endophyticum</name>
    <dbReference type="NCBI Taxonomy" id="1540163"/>
    <lineage>
        <taxon>Bacteria</taxon>
        <taxon>Pseudomonadati</taxon>
        <taxon>Bacteroidota</taxon>
        <taxon>Flavobacteriia</taxon>
        <taxon>Flavobacteriales</taxon>
        <taxon>Flavobacteriaceae</taxon>
        <taxon>Flavobacterium</taxon>
    </lineage>
</organism>
<dbReference type="RefSeq" id="WP_121376482.1">
    <property type="nucleotide sequence ID" value="NZ_RBLC01000002.1"/>
</dbReference>
<protein>
    <submittedName>
        <fullName evidence="1">Uncharacterized protein (DUF1810 family)</fullName>
    </submittedName>
</protein>
<dbReference type="EMBL" id="RBLC01000002">
    <property type="protein sequence ID" value="RKS23271.1"/>
    <property type="molecule type" value="Genomic_DNA"/>
</dbReference>
<proteinExistence type="predicted"/>
<sequence>MDNYNLTRFLDAQNQVYLKALSEIKNGQKESHWMWFIFPQLKSLGRSETSKFYGINDIDEAAAYLAHPILGLHMVQIATAFLEIDGKTAQEILGSPDDLKLRSSMTLFANVPDAPPVFEKVIEKYFNGFQDELTLQVFLKNKFHDDLI</sequence>
<name>A0A495MB10_9FLAO</name>
<reference evidence="1 2" key="1">
    <citation type="submission" date="2018-10" db="EMBL/GenBank/DDBJ databases">
        <title>Genomic Encyclopedia of Archaeal and Bacterial Type Strains, Phase II (KMG-II): from individual species to whole genera.</title>
        <authorList>
            <person name="Goeker M."/>
        </authorList>
    </citation>
    <scope>NUCLEOTIDE SEQUENCE [LARGE SCALE GENOMIC DNA]</scope>
    <source>
        <strain evidence="1 2">DSM 29537</strain>
    </source>
</reference>
<dbReference type="Gene3D" id="1.25.40.380">
    <property type="entry name" value="Protein of unknown function DUF1810"/>
    <property type="match status" value="1"/>
</dbReference>
<dbReference type="InterPro" id="IPR036287">
    <property type="entry name" value="Rv1873-like_sf"/>
</dbReference>
<keyword evidence="2" id="KW-1185">Reference proteome</keyword>